<dbReference type="SUPFAM" id="SSF89550">
    <property type="entry name" value="PHP domain-like"/>
    <property type="match status" value="1"/>
</dbReference>
<name>A0A0S1XBL8_THEBA</name>
<dbReference type="GO" id="GO:0005829">
    <property type="term" value="C:cytosol"/>
    <property type="evidence" value="ECO:0007669"/>
    <property type="project" value="TreeGrafter"/>
</dbReference>
<reference evidence="2 3" key="1">
    <citation type="journal article" date="2016" name="Genome Announc.">
        <title>Complete genome sequence of the hyperthermophilic and piezophilic archaeon Thermococcus barophilus Ch5, capable of growth at the expense of hydrogenogenesis from carbon monoxide and formate.</title>
        <authorList>
            <person name="Oger P."/>
            <person name="Sokolova T.G."/>
            <person name="Kozhevnikova D.A."/>
            <person name="Taranov E.A."/>
            <person name="Vannier P."/>
            <person name="Lee H.S."/>
            <person name="Kwon K.K."/>
            <person name="Kang S.G."/>
            <person name="Lee J.H."/>
            <person name="Bonch-Osmolovskaya E.A."/>
            <person name="Lebedinsky A.V."/>
        </authorList>
    </citation>
    <scope>NUCLEOTIDE SEQUENCE [LARGE SCALE GENOMIC DNA]</scope>
    <source>
        <strain evidence="3">Ch5</strain>
    </source>
</reference>
<gene>
    <name evidence="2" type="ORF">TBCH5v1_1258</name>
</gene>
<feature type="domain" description="Polymerase/histidinol phosphatase N-terminal" evidence="1">
    <location>
        <begin position="7"/>
        <end position="79"/>
    </location>
</feature>
<protein>
    <recommendedName>
        <fullName evidence="1">Polymerase/histidinol phosphatase N-terminal domain-containing protein</fullName>
    </recommendedName>
</protein>
<dbReference type="GO" id="GO:0008270">
    <property type="term" value="F:zinc ion binding"/>
    <property type="evidence" value="ECO:0007669"/>
    <property type="project" value="TreeGrafter"/>
</dbReference>
<dbReference type="Gene3D" id="3.20.20.140">
    <property type="entry name" value="Metal-dependent hydrolases"/>
    <property type="match status" value="1"/>
</dbReference>
<dbReference type="InterPro" id="IPR003141">
    <property type="entry name" value="Pol/His_phosphatase_N"/>
</dbReference>
<dbReference type="GO" id="GO:0042578">
    <property type="term" value="F:phosphoric ester hydrolase activity"/>
    <property type="evidence" value="ECO:0007669"/>
    <property type="project" value="TreeGrafter"/>
</dbReference>
<sequence>MKVFRMIDIHTHTQYSDGIGMIGDNVAEAEKKGLKLVGISDHVHYFTPKRLTTYISEIRQIKKDSEITVLAGIEANILATGVDITTEMAKKLDYVIASAHVWLDPGGIDAYLDLIKIAIQDENVDIIGHFGNVFPYIGYPSYEEYLEIVELAEEYGKAFEISSRYRVPELDFIKLCIKRGVKLTFASDAHMPSDVGVIKWSEKVFKKAGGTREDLLFSELL</sequence>
<dbReference type="PANTHER" id="PTHR36928">
    <property type="entry name" value="PHOSPHATASE YCDX-RELATED"/>
    <property type="match status" value="1"/>
</dbReference>
<dbReference type="SMART" id="SM00481">
    <property type="entry name" value="POLIIIAc"/>
    <property type="match status" value="1"/>
</dbReference>
<accession>A0A0S1XBL8</accession>
<dbReference type="STRING" id="55802.TBCH5v1_1258"/>
<evidence type="ECO:0000259" key="1">
    <source>
        <dbReference type="SMART" id="SM00481"/>
    </source>
</evidence>
<dbReference type="NCBIfam" id="NF006251">
    <property type="entry name" value="PRK08392.1"/>
    <property type="match status" value="1"/>
</dbReference>
<dbReference type="PANTHER" id="PTHR36928:SF1">
    <property type="entry name" value="PHOSPHATASE YCDX-RELATED"/>
    <property type="match status" value="1"/>
</dbReference>
<dbReference type="InterPro" id="IPR016195">
    <property type="entry name" value="Pol/histidinol_Pase-like"/>
</dbReference>
<dbReference type="EMBL" id="CP013050">
    <property type="protein sequence ID" value="ALM75182.1"/>
    <property type="molecule type" value="Genomic_DNA"/>
</dbReference>
<dbReference type="Pfam" id="PF02811">
    <property type="entry name" value="PHP"/>
    <property type="match status" value="1"/>
</dbReference>
<dbReference type="InterPro" id="IPR050243">
    <property type="entry name" value="PHP_phosphatase"/>
</dbReference>
<evidence type="ECO:0000313" key="2">
    <source>
        <dbReference type="EMBL" id="ALM75182.1"/>
    </source>
</evidence>
<dbReference type="PATRIC" id="fig|55802.8.peg.1238"/>
<dbReference type="Proteomes" id="UP000066042">
    <property type="component" value="Chromosome"/>
</dbReference>
<organism evidence="2 3">
    <name type="scientific">Thermococcus barophilus</name>
    <dbReference type="NCBI Taxonomy" id="55802"/>
    <lineage>
        <taxon>Archaea</taxon>
        <taxon>Methanobacteriati</taxon>
        <taxon>Methanobacteriota</taxon>
        <taxon>Thermococci</taxon>
        <taxon>Thermococcales</taxon>
        <taxon>Thermococcaceae</taxon>
        <taxon>Thermococcus</taxon>
    </lineage>
</organism>
<proteinExistence type="predicted"/>
<evidence type="ECO:0000313" key="3">
    <source>
        <dbReference type="Proteomes" id="UP000066042"/>
    </source>
</evidence>
<dbReference type="InterPro" id="IPR004013">
    <property type="entry name" value="PHP_dom"/>
</dbReference>
<dbReference type="AlphaFoldDB" id="A0A0S1XBL8"/>